<proteinExistence type="predicted"/>
<dbReference type="EMBL" id="GBXM01003633">
    <property type="protein sequence ID" value="JAI04945.1"/>
    <property type="molecule type" value="Transcribed_RNA"/>
</dbReference>
<name>A0A0E9XQN9_ANGAN</name>
<protein>
    <submittedName>
        <fullName evidence="1">Uncharacterized protein</fullName>
    </submittedName>
</protein>
<accession>A0A0E9XQN9</accession>
<dbReference type="AlphaFoldDB" id="A0A0E9XQN9"/>
<reference evidence="1" key="2">
    <citation type="journal article" date="2015" name="Fish Shellfish Immunol.">
        <title>Early steps in the European eel (Anguilla anguilla)-Vibrio vulnificus interaction in the gills: Role of the RtxA13 toxin.</title>
        <authorList>
            <person name="Callol A."/>
            <person name="Pajuelo D."/>
            <person name="Ebbesson L."/>
            <person name="Teles M."/>
            <person name="MacKenzie S."/>
            <person name="Amaro C."/>
        </authorList>
    </citation>
    <scope>NUCLEOTIDE SEQUENCE</scope>
</reference>
<reference evidence="1" key="1">
    <citation type="submission" date="2014-11" db="EMBL/GenBank/DDBJ databases">
        <authorList>
            <person name="Amaro Gonzalez C."/>
        </authorList>
    </citation>
    <scope>NUCLEOTIDE SEQUENCE</scope>
</reference>
<evidence type="ECO:0000313" key="1">
    <source>
        <dbReference type="EMBL" id="JAI04945.1"/>
    </source>
</evidence>
<organism evidence="1">
    <name type="scientific">Anguilla anguilla</name>
    <name type="common">European freshwater eel</name>
    <name type="synonym">Muraena anguilla</name>
    <dbReference type="NCBI Taxonomy" id="7936"/>
    <lineage>
        <taxon>Eukaryota</taxon>
        <taxon>Metazoa</taxon>
        <taxon>Chordata</taxon>
        <taxon>Craniata</taxon>
        <taxon>Vertebrata</taxon>
        <taxon>Euteleostomi</taxon>
        <taxon>Actinopterygii</taxon>
        <taxon>Neopterygii</taxon>
        <taxon>Teleostei</taxon>
        <taxon>Anguilliformes</taxon>
        <taxon>Anguillidae</taxon>
        <taxon>Anguilla</taxon>
    </lineage>
</organism>
<sequence length="25" mass="2826">MQYCIFLQYHVPCCLAEELLAAGPL</sequence>